<protein>
    <submittedName>
        <fullName evidence="1">Uncharacterized protein</fullName>
    </submittedName>
</protein>
<dbReference type="OrthoDB" id="5577555at2759"/>
<dbReference type="AlphaFoldDB" id="A0A167QLP8"/>
<sequence>MEKKADFDSNFKVPKLCHSSYITKFQANKNLTENVCIKFGPVRALVRSMVSWSGPHSPYNDQIKGVIMRRLLRKYRFYVCLIDIFNTSKCWLSCSKISLEKNKQVNDIYL</sequence>
<dbReference type="RefSeq" id="XP_018297930.1">
    <property type="nucleotide sequence ID" value="XM_018434708.1"/>
</dbReference>
<proteinExistence type="predicted"/>
<name>A0A167QLP8_PHYB8</name>
<evidence type="ECO:0000313" key="1">
    <source>
        <dbReference type="EMBL" id="OAD79890.1"/>
    </source>
</evidence>
<gene>
    <name evidence="1" type="ORF">PHYBLDRAFT_162945</name>
</gene>
<dbReference type="VEuPathDB" id="FungiDB:PHYBLDRAFT_162945"/>
<dbReference type="EMBL" id="KV440972">
    <property type="protein sequence ID" value="OAD79890.1"/>
    <property type="molecule type" value="Genomic_DNA"/>
</dbReference>
<organism evidence="1 2">
    <name type="scientific">Phycomyces blakesleeanus (strain ATCC 8743b / DSM 1359 / FGSC 10004 / NBRC 33097 / NRRL 1555)</name>
    <dbReference type="NCBI Taxonomy" id="763407"/>
    <lineage>
        <taxon>Eukaryota</taxon>
        <taxon>Fungi</taxon>
        <taxon>Fungi incertae sedis</taxon>
        <taxon>Mucoromycota</taxon>
        <taxon>Mucoromycotina</taxon>
        <taxon>Mucoromycetes</taxon>
        <taxon>Mucorales</taxon>
        <taxon>Phycomycetaceae</taxon>
        <taxon>Phycomyces</taxon>
    </lineage>
</organism>
<evidence type="ECO:0000313" key="2">
    <source>
        <dbReference type="Proteomes" id="UP000077315"/>
    </source>
</evidence>
<reference evidence="2" key="1">
    <citation type="submission" date="2015-06" db="EMBL/GenBank/DDBJ databases">
        <title>Expansion of signal transduction pathways in fungi by whole-genome duplication.</title>
        <authorList>
            <consortium name="DOE Joint Genome Institute"/>
            <person name="Corrochano L.M."/>
            <person name="Kuo A."/>
            <person name="Marcet-Houben M."/>
            <person name="Polaino S."/>
            <person name="Salamov A."/>
            <person name="Villalobos J.M."/>
            <person name="Alvarez M.I."/>
            <person name="Avalos J."/>
            <person name="Benito E.P."/>
            <person name="Benoit I."/>
            <person name="Burger G."/>
            <person name="Camino L.P."/>
            <person name="Canovas D."/>
            <person name="Cerda-Olmedo E."/>
            <person name="Cheng J.-F."/>
            <person name="Dominguez A."/>
            <person name="Elias M."/>
            <person name="Eslava A.P."/>
            <person name="Glaser F."/>
            <person name="Grimwood J."/>
            <person name="Gutierrez G."/>
            <person name="Heitman J."/>
            <person name="Henrissat B."/>
            <person name="Iturriaga E.A."/>
            <person name="Lang B.F."/>
            <person name="Lavin J.L."/>
            <person name="Lee S."/>
            <person name="Li W."/>
            <person name="Lindquist E."/>
            <person name="Lopez-Garcia S."/>
            <person name="Luque E.M."/>
            <person name="Marcos A.T."/>
            <person name="Martin J."/>
            <person name="McCluskey K."/>
            <person name="Medina H.R."/>
            <person name="Miralles-Duran A."/>
            <person name="Miyazaki A."/>
            <person name="Munoz-Torres E."/>
            <person name="Oguiza J.A."/>
            <person name="Ohm R."/>
            <person name="Olmedo M."/>
            <person name="Orejas M."/>
            <person name="Ortiz-Castellanos L."/>
            <person name="Pisabarro A.G."/>
            <person name="Rodriguez-Romero J."/>
            <person name="Ruiz-Herrera J."/>
            <person name="Ruiz-Vazquez R."/>
            <person name="Sanz C."/>
            <person name="Schackwitz W."/>
            <person name="Schmutz J."/>
            <person name="Shahriari M."/>
            <person name="Shelest E."/>
            <person name="Silva-Franco F."/>
            <person name="Soanes D."/>
            <person name="Syed K."/>
            <person name="Tagua V.G."/>
            <person name="Talbot N.J."/>
            <person name="Thon M."/>
            <person name="De vries R.P."/>
            <person name="Wiebenga A."/>
            <person name="Yadav J.S."/>
            <person name="Braun E.L."/>
            <person name="Baker S."/>
            <person name="Garre V."/>
            <person name="Horwitz B."/>
            <person name="Torres-Martinez S."/>
            <person name="Idnurm A."/>
            <person name="Herrera-Estrella A."/>
            <person name="Gabaldon T."/>
            <person name="Grigoriev I.V."/>
        </authorList>
    </citation>
    <scope>NUCLEOTIDE SEQUENCE [LARGE SCALE GENOMIC DNA]</scope>
    <source>
        <strain evidence="2">NRRL 1555(-)</strain>
    </source>
</reference>
<keyword evidence="2" id="KW-1185">Reference proteome</keyword>
<dbReference type="Proteomes" id="UP000077315">
    <property type="component" value="Unassembled WGS sequence"/>
</dbReference>
<accession>A0A167QLP8</accession>
<dbReference type="GeneID" id="28995614"/>
<dbReference type="InParanoid" id="A0A167QLP8"/>